<dbReference type="GeneID" id="80895849"/>
<organism evidence="1 2">
    <name type="scientific">Akanthomyces muscarius</name>
    <name type="common">Entomopathogenic fungus</name>
    <name type="synonym">Lecanicillium muscarium</name>
    <dbReference type="NCBI Taxonomy" id="2231603"/>
    <lineage>
        <taxon>Eukaryota</taxon>
        <taxon>Fungi</taxon>
        <taxon>Dikarya</taxon>
        <taxon>Ascomycota</taxon>
        <taxon>Pezizomycotina</taxon>
        <taxon>Sordariomycetes</taxon>
        <taxon>Hypocreomycetidae</taxon>
        <taxon>Hypocreales</taxon>
        <taxon>Cordycipitaceae</taxon>
        <taxon>Akanthomyces</taxon>
    </lineage>
</organism>
<dbReference type="AlphaFoldDB" id="A0A9W8UPW6"/>
<proteinExistence type="predicted"/>
<name>A0A9W8UPW6_AKAMU</name>
<comment type="caution">
    <text evidence="1">The sequence shown here is derived from an EMBL/GenBank/DDBJ whole genome shotgun (WGS) entry which is preliminary data.</text>
</comment>
<gene>
    <name evidence="1" type="ORF">LMH87_008690</name>
</gene>
<evidence type="ECO:0000313" key="1">
    <source>
        <dbReference type="EMBL" id="KAJ4158151.1"/>
    </source>
</evidence>
<dbReference type="KEGG" id="amus:LMH87_008690"/>
<sequence>MKTAGEPTGILSLPLELRRVIVLSVLRTASIPFAPPAQNRLKHFFLLFFLFRGRDPSHRDTALRNSGTVLL</sequence>
<reference evidence="1" key="1">
    <citation type="journal article" date="2023" name="Access Microbiol">
        <title>De-novo genome assembly for Akanthomyces muscarius, a biocontrol agent of insect agricultural pests.</title>
        <authorList>
            <person name="Erdos Z."/>
            <person name="Studholme D.J."/>
            <person name="Raymond B."/>
            <person name="Sharma M."/>
        </authorList>
    </citation>
    <scope>NUCLEOTIDE SEQUENCE</scope>
    <source>
        <strain evidence="1">Ve6</strain>
    </source>
</reference>
<protein>
    <submittedName>
        <fullName evidence="1">Uncharacterized protein</fullName>
    </submittedName>
</protein>
<dbReference type="Proteomes" id="UP001144673">
    <property type="component" value="Unassembled WGS sequence"/>
</dbReference>
<accession>A0A9W8UPW6</accession>
<keyword evidence="2" id="KW-1185">Reference proteome</keyword>
<dbReference type="RefSeq" id="XP_056056518.1">
    <property type="nucleotide sequence ID" value="XM_056201901.1"/>
</dbReference>
<dbReference type="EMBL" id="JAJHUN010000006">
    <property type="protein sequence ID" value="KAJ4158151.1"/>
    <property type="molecule type" value="Genomic_DNA"/>
</dbReference>
<evidence type="ECO:0000313" key="2">
    <source>
        <dbReference type="Proteomes" id="UP001144673"/>
    </source>
</evidence>